<proteinExistence type="predicted"/>
<accession>A0A6C0FP61</accession>
<sequence length="105" mass="11939">MKLTNPFASVRNFIRPNQPNTAYAPYAPAFEPNFQHASANEADTQNLFLPMQDRSLLLRPLSDTHLIEVYQEAKAMQLSEEFIALIEHAIEQRGLNVNTERQSPA</sequence>
<organism evidence="1 2">
    <name type="scientific">Paenibacillus lycopersici</name>
    <dbReference type="NCBI Taxonomy" id="2704462"/>
    <lineage>
        <taxon>Bacteria</taxon>
        <taxon>Bacillati</taxon>
        <taxon>Bacillota</taxon>
        <taxon>Bacilli</taxon>
        <taxon>Bacillales</taxon>
        <taxon>Paenibacillaceae</taxon>
        <taxon>Paenibacillus</taxon>
    </lineage>
</organism>
<dbReference type="RefSeq" id="WP_162354976.1">
    <property type="nucleotide sequence ID" value="NZ_CP048209.1"/>
</dbReference>
<name>A0A6C0FP61_9BACL</name>
<gene>
    <name evidence="1" type="ORF">GXP70_02240</name>
</gene>
<reference evidence="1 2" key="1">
    <citation type="submission" date="2020-01" db="EMBL/GenBank/DDBJ databases">
        <title>Paenibacillus sp. nov., isolated from tomato rhizosphere.</title>
        <authorList>
            <person name="Weon H.-Y."/>
            <person name="Lee S.A."/>
        </authorList>
    </citation>
    <scope>NUCLEOTIDE SEQUENCE [LARGE SCALE GENOMIC DNA]</scope>
    <source>
        <strain evidence="1 2">12200R-189</strain>
    </source>
</reference>
<evidence type="ECO:0000313" key="2">
    <source>
        <dbReference type="Proteomes" id="UP000476064"/>
    </source>
</evidence>
<dbReference type="SUPFAM" id="SSF100985">
    <property type="entry name" value="Sporulation inhibitor Sda"/>
    <property type="match status" value="1"/>
</dbReference>
<dbReference type="Pfam" id="PF08970">
    <property type="entry name" value="Sda"/>
    <property type="match status" value="1"/>
</dbReference>
<dbReference type="AlphaFoldDB" id="A0A6C0FP61"/>
<dbReference type="InterPro" id="IPR036916">
    <property type="entry name" value="Sda_sf"/>
</dbReference>
<dbReference type="InterPro" id="IPR015064">
    <property type="entry name" value="Sda"/>
</dbReference>
<dbReference type="Gene3D" id="1.10.287.1100">
    <property type="entry name" value="Sporulation inhibitor A"/>
    <property type="match status" value="1"/>
</dbReference>
<dbReference type="KEGG" id="plyc:GXP70_02240"/>
<evidence type="ECO:0000313" key="1">
    <source>
        <dbReference type="EMBL" id="QHT58908.1"/>
    </source>
</evidence>
<dbReference type="EMBL" id="CP048209">
    <property type="protein sequence ID" value="QHT58908.1"/>
    <property type="molecule type" value="Genomic_DNA"/>
</dbReference>
<keyword evidence="2" id="KW-1185">Reference proteome</keyword>
<protein>
    <submittedName>
        <fullName evidence="1">Sporulation histidine kinase inhibitor Sda</fullName>
    </submittedName>
</protein>
<dbReference type="Proteomes" id="UP000476064">
    <property type="component" value="Chromosome"/>
</dbReference>